<dbReference type="EMBL" id="JBJXBP010000007">
    <property type="protein sequence ID" value="KAL3820390.1"/>
    <property type="molecule type" value="Genomic_DNA"/>
</dbReference>
<dbReference type="Proteomes" id="UP001634393">
    <property type="component" value="Unassembled WGS sequence"/>
</dbReference>
<reference evidence="1 2" key="1">
    <citation type="submission" date="2024-12" db="EMBL/GenBank/DDBJ databases">
        <title>The unique morphological basis and parallel evolutionary history of personate flowers in Penstemon.</title>
        <authorList>
            <person name="Depatie T.H."/>
            <person name="Wessinger C.A."/>
        </authorList>
    </citation>
    <scope>NUCLEOTIDE SEQUENCE [LARGE SCALE GENOMIC DNA]</scope>
    <source>
        <strain evidence="1">WTNN_2</strain>
        <tissue evidence="1">Leaf</tissue>
    </source>
</reference>
<gene>
    <name evidence="1" type="ORF">ACJIZ3_006295</name>
</gene>
<name>A0ABD3S7K8_9LAMI</name>
<proteinExistence type="predicted"/>
<dbReference type="PANTHER" id="PTHR36344:SF1">
    <property type="entry name" value="RX N-TERMINAL DOMAIN-CONTAINING PROTEIN"/>
    <property type="match status" value="1"/>
</dbReference>
<evidence type="ECO:0000313" key="1">
    <source>
        <dbReference type="EMBL" id="KAL3820390.1"/>
    </source>
</evidence>
<dbReference type="AlphaFoldDB" id="A0ABD3S7K8"/>
<dbReference type="PANTHER" id="PTHR36344">
    <property type="entry name" value="RX N-TERMINAL DOMAIN-CONTAINING PROTEIN"/>
    <property type="match status" value="1"/>
</dbReference>
<sequence length="87" mass="10085">MDIAGRLFFVQQEIQTVENEKLQQEQMLDLFWEHPPVLDPEVVGRMMQLIREEEAGPSNPVRPFPYHDDDIIGGDSVRAIDHKLEIS</sequence>
<protein>
    <submittedName>
        <fullName evidence="1">Uncharacterized protein</fullName>
    </submittedName>
</protein>
<comment type="caution">
    <text evidence="1">The sequence shown here is derived from an EMBL/GenBank/DDBJ whole genome shotgun (WGS) entry which is preliminary data.</text>
</comment>
<organism evidence="1 2">
    <name type="scientific">Penstemon smallii</name>
    <dbReference type="NCBI Taxonomy" id="265156"/>
    <lineage>
        <taxon>Eukaryota</taxon>
        <taxon>Viridiplantae</taxon>
        <taxon>Streptophyta</taxon>
        <taxon>Embryophyta</taxon>
        <taxon>Tracheophyta</taxon>
        <taxon>Spermatophyta</taxon>
        <taxon>Magnoliopsida</taxon>
        <taxon>eudicotyledons</taxon>
        <taxon>Gunneridae</taxon>
        <taxon>Pentapetalae</taxon>
        <taxon>asterids</taxon>
        <taxon>lamiids</taxon>
        <taxon>Lamiales</taxon>
        <taxon>Plantaginaceae</taxon>
        <taxon>Cheloneae</taxon>
        <taxon>Penstemon</taxon>
    </lineage>
</organism>
<keyword evidence="2" id="KW-1185">Reference proteome</keyword>
<accession>A0ABD3S7K8</accession>
<evidence type="ECO:0000313" key="2">
    <source>
        <dbReference type="Proteomes" id="UP001634393"/>
    </source>
</evidence>